<evidence type="ECO:0000256" key="1">
    <source>
        <dbReference type="ARBA" id="ARBA00003175"/>
    </source>
</evidence>
<evidence type="ECO:0000256" key="11">
    <source>
        <dbReference type="SAM" id="MobiDB-lite"/>
    </source>
</evidence>
<dbReference type="InterPro" id="IPR037509">
    <property type="entry name" value="ThiC"/>
</dbReference>
<dbReference type="InterPro" id="IPR025747">
    <property type="entry name" value="ThiC-associated_dom"/>
</dbReference>
<name>A0ABT1HAU5_9NOCA</name>
<feature type="binding site" evidence="10">
    <location>
        <position position="486"/>
    </location>
    <ligand>
        <name>[4Fe-4S] cluster</name>
        <dbReference type="ChEBI" id="CHEBI:49883"/>
        <note>4Fe-4S-S-AdoMet</note>
    </ligand>
</feature>
<feature type="binding site" evidence="10">
    <location>
        <position position="144"/>
    </location>
    <ligand>
        <name>substrate</name>
    </ligand>
</feature>
<comment type="cofactor">
    <cofactor evidence="10">
        <name>[4Fe-4S] cluster</name>
        <dbReference type="ChEBI" id="CHEBI:49883"/>
    </cofactor>
    <text evidence="10">Binds 1 [4Fe-4S] cluster per subunit. The cluster is coordinated with 3 cysteines and an exchangeable S-adenosyl-L-methionine.</text>
</comment>
<dbReference type="RefSeq" id="WP_253660347.1">
    <property type="nucleotide sequence ID" value="NZ_BAAAJQ010000001.1"/>
</dbReference>
<comment type="function">
    <text evidence="1 10">Catalyzes the synthesis of the hydroxymethylpyrimidine phosphate (HMP-P) moiety of thiamine from aminoimidazole ribotide (AIR) in a radical S-adenosyl-L-methionine (SAM)-dependent reaction.</text>
</comment>
<feature type="binding site" evidence="10">
    <location>
        <position position="365"/>
    </location>
    <ligand>
        <name>substrate</name>
    </ligand>
</feature>
<dbReference type="HAMAP" id="MF_00089">
    <property type="entry name" value="ThiC"/>
    <property type="match status" value="1"/>
</dbReference>
<feature type="binding site" evidence="10">
    <location>
        <position position="489"/>
    </location>
    <ligand>
        <name>[4Fe-4S] cluster</name>
        <dbReference type="ChEBI" id="CHEBI:49883"/>
        <note>4Fe-4S-S-AdoMet</note>
    </ligand>
</feature>
<keyword evidence="6 10" id="KW-0784">Thiamine biosynthesis</keyword>
<dbReference type="Pfam" id="PF01964">
    <property type="entry name" value="ThiC_Rad_SAM"/>
    <property type="match status" value="1"/>
</dbReference>
<keyword evidence="3 10" id="KW-0949">S-adenosyl-L-methionine</keyword>
<feature type="binding site" evidence="10">
    <location>
        <position position="342"/>
    </location>
    <ligand>
        <name>Zn(2+)</name>
        <dbReference type="ChEBI" id="CHEBI:29105"/>
    </ligand>
</feature>
<dbReference type="NCBIfam" id="NF006763">
    <property type="entry name" value="PRK09284.1"/>
    <property type="match status" value="1"/>
</dbReference>
<dbReference type="InterPro" id="IPR038521">
    <property type="entry name" value="ThiC/Bza_core_dom"/>
</dbReference>
<evidence type="ECO:0000256" key="9">
    <source>
        <dbReference type="ARBA" id="ARBA00023239"/>
    </source>
</evidence>
<evidence type="ECO:0000256" key="10">
    <source>
        <dbReference type="HAMAP-Rule" id="MF_00089"/>
    </source>
</evidence>
<comment type="similarity">
    <text evidence="10">Belongs to the ThiC family.</text>
</comment>
<feature type="binding site" evidence="10">
    <location>
        <begin position="299"/>
        <end position="302"/>
    </location>
    <ligand>
        <name>substrate</name>
    </ligand>
</feature>
<feature type="region of interest" description="Disordered" evidence="11">
    <location>
        <begin position="1"/>
        <end position="20"/>
    </location>
</feature>
<comment type="catalytic activity">
    <reaction evidence="10">
        <text>5-amino-1-(5-phospho-beta-D-ribosyl)imidazole + S-adenosyl-L-methionine = 4-amino-2-methyl-5-(phosphooxymethyl)pyrimidine + CO + 5'-deoxyadenosine + formate + L-methionine + 3 H(+)</text>
        <dbReference type="Rhea" id="RHEA:24840"/>
        <dbReference type="ChEBI" id="CHEBI:15378"/>
        <dbReference type="ChEBI" id="CHEBI:15740"/>
        <dbReference type="ChEBI" id="CHEBI:17245"/>
        <dbReference type="ChEBI" id="CHEBI:17319"/>
        <dbReference type="ChEBI" id="CHEBI:57844"/>
        <dbReference type="ChEBI" id="CHEBI:58354"/>
        <dbReference type="ChEBI" id="CHEBI:59789"/>
        <dbReference type="ChEBI" id="CHEBI:137981"/>
        <dbReference type="EC" id="4.1.99.17"/>
    </reaction>
</comment>
<dbReference type="EMBL" id="JAMTCJ010000001">
    <property type="protein sequence ID" value="MCP2175364.1"/>
    <property type="molecule type" value="Genomic_DNA"/>
</dbReference>
<feature type="binding site" evidence="10">
    <location>
        <begin position="258"/>
        <end position="260"/>
    </location>
    <ligand>
        <name>substrate</name>
    </ligand>
</feature>
<evidence type="ECO:0000256" key="7">
    <source>
        <dbReference type="ARBA" id="ARBA00023004"/>
    </source>
</evidence>
<feature type="binding site" evidence="10">
    <location>
        <position position="494"/>
    </location>
    <ligand>
        <name>[4Fe-4S] cluster</name>
        <dbReference type="ChEBI" id="CHEBI:49883"/>
        <note>4Fe-4S-S-AdoMet</note>
    </ligand>
</feature>
<dbReference type="NCBIfam" id="NF009895">
    <property type="entry name" value="PRK13352.1"/>
    <property type="match status" value="1"/>
</dbReference>
<feature type="binding site" evidence="10">
    <location>
        <position position="406"/>
    </location>
    <ligand>
        <name>Zn(2+)</name>
        <dbReference type="ChEBI" id="CHEBI:29105"/>
    </ligand>
</feature>
<protein>
    <recommendedName>
        <fullName evidence="10">Phosphomethylpyrimidine synthase</fullName>
        <ecNumber evidence="10">4.1.99.17</ecNumber>
    </recommendedName>
    <alternativeName>
        <fullName evidence="10">Hydroxymethylpyrimidine phosphate synthase</fullName>
        <shortName evidence="10">HMP-P synthase</shortName>
        <shortName evidence="10">HMP-phosphate synthase</shortName>
        <shortName evidence="10">HMPP synthase</shortName>
    </alternativeName>
    <alternativeName>
        <fullName evidence="10">Thiamine biosynthesis protein ThiC</fullName>
    </alternativeName>
</protein>
<comment type="pathway">
    <text evidence="10">Cofactor biosynthesis; thiamine diphosphate biosynthesis.</text>
</comment>
<dbReference type="SFLD" id="SFLDG01114">
    <property type="entry name" value="phosphomethylpyrimidine_syntha"/>
    <property type="match status" value="1"/>
</dbReference>
<dbReference type="PANTHER" id="PTHR30557">
    <property type="entry name" value="THIAMINE BIOSYNTHESIS PROTEIN THIC"/>
    <property type="match status" value="1"/>
</dbReference>
<gene>
    <name evidence="10" type="primary">thiC</name>
    <name evidence="13" type="ORF">LX13_001171</name>
</gene>
<dbReference type="PANTHER" id="PTHR30557:SF1">
    <property type="entry name" value="PHOSPHOMETHYLPYRIMIDINE SYNTHASE, CHLOROPLASTIC"/>
    <property type="match status" value="1"/>
</dbReference>
<feature type="binding site" evidence="10">
    <location>
        <position position="338"/>
    </location>
    <ligand>
        <name>substrate</name>
    </ligand>
</feature>
<keyword evidence="7 10" id="KW-0408">Iron</keyword>
<dbReference type="Gene3D" id="3.20.20.540">
    <property type="entry name" value="Radical SAM ThiC family, central domain"/>
    <property type="match status" value="1"/>
</dbReference>
<reference evidence="13 14" key="1">
    <citation type="submission" date="2022-06" db="EMBL/GenBank/DDBJ databases">
        <title>Genomic Encyclopedia of Archaeal and Bacterial Type Strains, Phase II (KMG-II): from individual species to whole genera.</title>
        <authorList>
            <person name="Goeker M."/>
        </authorList>
    </citation>
    <scope>NUCLEOTIDE SEQUENCE [LARGE SCALE GENOMIC DNA]</scope>
    <source>
        <strain evidence="13 14">DSM 44693</strain>
    </source>
</reference>
<feature type="domain" description="ThiC-associated" evidence="12">
    <location>
        <begin position="23"/>
        <end position="69"/>
    </location>
</feature>
<accession>A0ABT1HAU5</accession>
<evidence type="ECO:0000259" key="12">
    <source>
        <dbReference type="Pfam" id="PF13667"/>
    </source>
</evidence>
<keyword evidence="14" id="KW-1185">Reference proteome</keyword>
<keyword evidence="4 10" id="KW-0479">Metal-binding</keyword>
<evidence type="ECO:0000313" key="13">
    <source>
        <dbReference type="EMBL" id="MCP2175364.1"/>
    </source>
</evidence>
<organism evidence="13 14">
    <name type="scientific">Williamsia maris</name>
    <dbReference type="NCBI Taxonomy" id="72806"/>
    <lineage>
        <taxon>Bacteria</taxon>
        <taxon>Bacillati</taxon>
        <taxon>Actinomycetota</taxon>
        <taxon>Actinomycetes</taxon>
        <taxon>Mycobacteriales</taxon>
        <taxon>Nocardiaceae</taxon>
        <taxon>Williamsia</taxon>
    </lineage>
</organism>
<dbReference type="SFLD" id="SFLDS00113">
    <property type="entry name" value="Radical_SAM_Phosphomethylpyrim"/>
    <property type="match status" value="1"/>
</dbReference>
<evidence type="ECO:0000256" key="4">
    <source>
        <dbReference type="ARBA" id="ARBA00022723"/>
    </source>
</evidence>
<keyword evidence="9 10" id="KW-0456">Lyase</keyword>
<dbReference type="EC" id="4.1.99.17" evidence="10"/>
<evidence type="ECO:0000256" key="3">
    <source>
        <dbReference type="ARBA" id="ARBA00022691"/>
    </source>
</evidence>
<dbReference type="InterPro" id="IPR002817">
    <property type="entry name" value="ThiC/BzaA/B"/>
</dbReference>
<keyword evidence="8 10" id="KW-0411">Iron-sulfur</keyword>
<evidence type="ECO:0000256" key="2">
    <source>
        <dbReference type="ARBA" id="ARBA00022485"/>
    </source>
</evidence>
<evidence type="ECO:0000256" key="5">
    <source>
        <dbReference type="ARBA" id="ARBA00022833"/>
    </source>
</evidence>
<keyword evidence="2 10" id="KW-0004">4Fe-4S</keyword>
<dbReference type="NCBIfam" id="TIGR00190">
    <property type="entry name" value="thiC"/>
    <property type="match status" value="1"/>
</dbReference>
<keyword evidence="5 10" id="KW-0862">Zinc</keyword>
<proteinExistence type="inferred from homology"/>
<dbReference type="SFLD" id="SFLDF00407">
    <property type="entry name" value="phosphomethylpyrimidine_syntha"/>
    <property type="match status" value="1"/>
</dbReference>
<comment type="caution">
    <text evidence="13">The sequence shown here is derived from an EMBL/GenBank/DDBJ whole genome shotgun (WGS) entry which is preliminary data.</text>
</comment>
<evidence type="ECO:0000256" key="6">
    <source>
        <dbReference type="ARBA" id="ARBA00022977"/>
    </source>
</evidence>
<dbReference type="Gene3D" id="6.10.250.620">
    <property type="match status" value="1"/>
</dbReference>
<evidence type="ECO:0000256" key="8">
    <source>
        <dbReference type="ARBA" id="ARBA00023014"/>
    </source>
</evidence>
<sequence>MSNSAVVTTGPIRGSHKNYRRVDGMDVPTRRVELSNGEHLDLYDTSGPYTETDPGIDLDRGLAPVRDTWERPDPVDGAATQLAWARAGIVTPEMRFIAAREGVEPELVRSEVARGRAVIPANHRHPECEPMIIGKAFAVKVNANIGNSAVTSSVAEEVEKMVWATRWGADTIMDLSTGDDIHLTREWIMRNSPVPVGTVPIYQALEKCKGDPTTLTWEMYRDTVIEQAEQGVDYMTVHAGVLLRYVPLTARRVTGIVSRGGSIMAAWCLAHHEESFLYTHFDELCEIFRRYDITFSLGDGLRPGSIADANDEAQFAELRTLGELTKIAKSHGVQVMIEGPGHVPMHKIVENVRLEEELCEEAPFYTLGPLATDIAPAYDHITSAIGAAMIAQAGTAMLCYVTPKEHLGLPNRDDVKVGVITYKIAAHAADLAKEHPRAQERDDALSRARFEFRWNDQFNLSLDPDTAVEYHDETLPAEPAKTAHFCSMCGPKFCSMRISADVRQFAEDHNLRTQADIDAMLNAEMDRKSAEFVASGKQVYLDITPAVGTRQG</sequence>
<evidence type="ECO:0000313" key="14">
    <source>
        <dbReference type="Proteomes" id="UP001206895"/>
    </source>
</evidence>
<dbReference type="Pfam" id="PF13667">
    <property type="entry name" value="ThiC-associated"/>
    <property type="match status" value="1"/>
</dbReference>
<dbReference type="Proteomes" id="UP001206895">
    <property type="component" value="Unassembled WGS sequence"/>
</dbReference>
<feature type="binding site" evidence="10">
    <location>
        <position position="173"/>
    </location>
    <ligand>
        <name>substrate</name>
    </ligand>
</feature>
<feature type="binding site" evidence="10">
    <location>
        <position position="238"/>
    </location>
    <ligand>
        <name>substrate</name>
    </ligand>
</feature>
<feature type="binding site" evidence="10">
    <location>
        <position position="202"/>
    </location>
    <ligand>
        <name>substrate</name>
    </ligand>
</feature>